<dbReference type="KEGG" id="svp:Pan189_31000"/>
<dbReference type="Gene3D" id="3.40.50.1820">
    <property type="entry name" value="alpha/beta hydrolase"/>
    <property type="match status" value="1"/>
</dbReference>
<dbReference type="PANTHER" id="PTHR43798:SF33">
    <property type="entry name" value="HYDROLASE, PUTATIVE (AFU_ORTHOLOGUE AFUA_2G14860)-RELATED"/>
    <property type="match status" value="1"/>
</dbReference>
<keyword evidence="1" id="KW-0732">Signal</keyword>
<dbReference type="SUPFAM" id="SSF53474">
    <property type="entry name" value="alpha/beta-Hydrolases"/>
    <property type="match status" value="1"/>
</dbReference>
<dbReference type="InterPro" id="IPR000073">
    <property type="entry name" value="AB_hydrolase_1"/>
</dbReference>
<protein>
    <submittedName>
        <fullName evidence="3">Short chain dehydrogenase</fullName>
    </submittedName>
</protein>
<dbReference type="EMBL" id="CP036268">
    <property type="protein sequence ID" value="QDT38704.1"/>
    <property type="molecule type" value="Genomic_DNA"/>
</dbReference>
<dbReference type="GO" id="GO:0047372">
    <property type="term" value="F:monoacylglycerol lipase activity"/>
    <property type="evidence" value="ECO:0007669"/>
    <property type="project" value="TreeGrafter"/>
</dbReference>
<evidence type="ECO:0000313" key="4">
    <source>
        <dbReference type="Proteomes" id="UP000317318"/>
    </source>
</evidence>
<dbReference type="InterPro" id="IPR050266">
    <property type="entry name" value="AB_hydrolase_sf"/>
</dbReference>
<dbReference type="RefSeq" id="WP_310820545.1">
    <property type="nucleotide sequence ID" value="NZ_CP036268.1"/>
</dbReference>
<reference evidence="3 4" key="1">
    <citation type="submission" date="2019-02" db="EMBL/GenBank/DDBJ databases">
        <title>Deep-cultivation of Planctomycetes and their phenomic and genomic characterization uncovers novel biology.</title>
        <authorList>
            <person name="Wiegand S."/>
            <person name="Jogler M."/>
            <person name="Boedeker C."/>
            <person name="Pinto D."/>
            <person name="Vollmers J."/>
            <person name="Rivas-Marin E."/>
            <person name="Kohn T."/>
            <person name="Peeters S.H."/>
            <person name="Heuer A."/>
            <person name="Rast P."/>
            <person name="Oberbeckmann S."/>
            <person name="Bunk B."/>
            <person name="Jeske O."/>
            <person name="Meyerdierks A."/>
            <person name="Storesund J.E."/>
            <person name="Kallscheuer N."/>
            <person name="Luecker S."/>
            <person name="Lage O.M."/>
            <person name="Pohl T."/>
            <person name="Merkel B.J."/>
            <person name="Hornburger P."/>
            <person name="Mueller R.-W."/>
            <person name="Bruemmer F."/>
            <person name="Labrenz M."/>
            <person name="Spormann A.M."/>
            <person name="Op den Camp H."/>
            <person name="Overmann J."/>
            <person name="Amann R."/>
            <person name="Jetten M.S.M."/>
            <person name="Mascher T."/>
            <person name="Medema M.H."/>
            <person name="Devos D.P."/>
            <person name="Kaster A.-K."/>
            <person name="Ovreas L."/>
            <person name="Rohde M."/>
            <person name="Galperin M.Y."/>
            <person name="Jogler C."/>
        </authorList>
    </citation>
    <scope>NUCLEOTIDE SEQUENCE [LARGE SCALE GENOMIC DNA]</scope>
    <source>
        <strain evidence="3 4">Pan189</strain>
    </source>
</reference>
<proteinExistence type="predicted"/>
<feature type="signal peptide" evidence="1">
    <location>
        <begin position="1"/>
        <end position="29"/>
    </location>
</feature>
<organism evidence="3 4">
    <name type="scientific">Stratiformator vulcanicus</name>
    <dbReference type="NCBI Taxonomy" id="2527980"/>
    <lineage>
        <taxon>Bacteria</taxon>
        <taxon>Pseudomonadati</taxon>
        <taxon>Planctomycetota</taxon>
        <taxon>Planctomycetia</taxon>
        <taxon>Planctomycetales</taxon>
        <taxon>Planctomycetaceae</taxon>
        <taxon>Stratiformator</taxon>
    </lineage>
</organism>
<feature type="chain" id="PRO_5021871190" evidence="1">
    <location>
        <begin position="30"/>
        <end position="315"/>
    </location>
</feature>
<name>A0A517R487_9PLAN</name>
<evidence type="ECO:0000313" key="3">
    <source>
        <dbReference type="EMBL" id="QDT38704.1"/>
    </source>
</evidence>
<dbReference type="PANTHER" id="PTHR43798">
    <property type="entry name" value="MONOACYLGLYCEROL LIPASE"/>
    <property type="match status" value="1"/>
</dbReference>
<evidence type="ECO:0000259" key="2">
    <source>
        <dbReference type="Pfam" id="PF00561"/>
    </source>
</evidence>
<dbReference type="Proteomes" id="UP000317318">
    <property type="component" value="Chromosome"/>
</dbReference>
<gene>
    <name evidence="3" type="ORF">Pan189_31000</name>
</gene>
<accession>A0A517R487</accession>
<sequence length="315" mass="35099" precursor="true">MPGRYQIGTGVACSVAFALCVTAVSPAIAQDDDKKVITTSVQTDDGWTLPITYYRSGAGKESPAVVLVHGKDGNRVLWKPLAEHLHDNGYAVVAVDLRKHGESQSAQNQRGGQRLTPFDYRAMAAQDLEAVKEFLMEEHHAERLNVRKTGIVCADTMCAVGVTFALRDWYKKPYPDAPTFETRTPRGRDVRAIVMLSPSEGAPGMPMNNAVRELSVPAFGVSFFILVGEKDREDKNAADRAFKKVTGWPEYQNVPESKMNSFLREFPGVGQRGTDLFQPQVARSTKIVERITGFFDQKLRDLNDPWVDRHSRLSR</sequence>
<dbReference type="InterPro" id="IPR029058">
    <property type="entry name" value="AB_hydrolase_fold"/>
</dbReference>
<feature type="domain" description="AB hydrolase-1" evidence="2">
    <location>
        <begin position="63"/>
        <end position="133"/>
    </location>
</feature>
<dbReference type="Pfam" id="PF00561">
    <property type="entry name" value="Abhydrolase_1"/>
    <property type="match status" value="1"/>
</dbReference>
<dbReference type="GO" id="GO:0016020">
    <property type="term" value="C:membrane"/>
    <property type="evidence" value="ECO:0007669"/>
    <property type="project" value="TreeGrafter"/>
</dbReference>
<dbReference type="GO" id="GO:0046464">
    <property type="term" value="P:acylglycerol catabolic process"/>
    <property type="evidence" value="ECO:0007669"/>
    <property type="project" value="TreeGrafter"/>
</dbReference>
<dbReference type="AlphaFoldDB" id="A0A517R487"/>
<evidence type="ECO:0000256" key="1">
    <source>
        <dbReference type="SAM" id="SignalP"/>
    </source>
</evidence>
<keyword evidence="4" id="KW-1185">Reference proteome</keyword>